<organism evidence="2 3">
    <name type="scientific">Streptomyces uncialis</name>
    <dbReference type="NCBI Taxonomy" id="1048205"/>
    <lineage>
        <taxon>Bacteria</taxon>
        <taxon>Bacillati</taxon>
        <taxon>Actinomycetota</taxon>
        <taxon>Actinomycetes</taxon>
        <taxon>Kitasatosporales</taxon>
        <taxon>Streptomycetaceae</taxon>
        <taxon>Streptomyces</taxon>
    </lineage>
</organism>
<proteinExistence type="predicted"/>
<evidence type="ECO:0000313" key="3">
    <source>
        <dbReference type="Proteomes" id="UP000186455"/>
    </source>
</evidence>
<name>A0A1Q4VFY9_9ACTN</name>
<feature type="compositionally biased region" description="Low complexity" evidence="1">
    <location>
        <begin position="215"/>
        <end position="238"/>
    </location>
</feature>
<comment type="caution">
    <text evidence="2">The sequence shown here is derived from an EMBL/GenBank/DDBJ whole genome shotgun (WGS) entry which is preliminary data.</text>
</comment>
<sequence length="277" mass="29298">MLTRLAREAATGVLIRDHGVLYLHDGQVVHAESPAAPGLDVLLTASGALAPERWQEAVDRAGALGQVARYLVDSGGLTEGALQLCHLGALFDAAYFALGPTTGPTRFRPGAGHWLGHVQRVPVQAVARESRRRRALLACAGVWPGADTAPTVRRRPPADQRVPSRLRAVLLLADGVRTPSAIAWTLGRPAFHTLIEIHRLAAAGLVEPAPSPYDGPTGPGTATATPPHPGRAAAHPLPAVRPLSPVLPRDGRSSRPADDDPDIAFLRRLRDALEAQL</sequence>
<dbReference type="AlphaFoldDB" id="A0A1Q4VFY9"/>
<accession>A0A1Q4VFY9</accession>
<reference evidence="2 3" key="1">
    <citation type="submission" date="2015-06" db="EMBL/GenBank/DDBJ databases">
        <title>Cloning and characterization of the uncialamcin biosynthetic gene cluster.</title>
        <authorList>
            <person name="Yan X."/>
            <person name="Huang T."/>
            <person name="Ge H."/>
            <person name="Shen B."/>
        </authorList>
    </citation>
    <scope>NUCLEOTIDE SEQUENCE [LARGE SCALE GENOMIC DNA]</scope>
    <source>
        <strain evidence="2 3">DCA2648</strain>
    </source>
</reference>
<dbReference type="EMBL" id="LFBV01000001">
    <property type="protein sequence ID" value="OKH96736.1"/>
    <property type="molecule type" value="Genomic_DNA"/>
</dbReference>
<protein>
    <submittedName>
        <fullName evidence="2">Uncharacterized protein</fullName>
    </submittedName>
</protein>
<dbReference type="RefSeq" id="WP_073785435.1">
    <property type="nucleotide sequence ID" value="NZ_LFBV01000001.1"/>
</dbReference>
<feature type="region of interest" description="Disordered" evidence="1">
    <location>
        <begin position="210"/>
        <end position="262"/>
    </location>
</feature>
<dbReference type="Proteomes" id="UP000186455">
    <property type="component" value="Unassembled WGS sequence"/>
</dbReference>
<evidence type="ECO:0000256" key="1">
    <source>
        <dbReference type="SAM" id="MobiDB-lite"/>
    </source>
</evidence>
<feature type="compositionally biased region" description="Basic and acidic residues" evidence="1">
    <location>
        <begin position="249"/>
        <end position="258"/>
    </location>
</feature>
<evidence type="ECO:0000313" key="2">
    <source>
        <dbReference type="EMBL" id="OKH96736.1"/>
    </source>
</evidence>
<keyword evidence="3" id="KW-1185">Reference proteome</keyword>
<dbReference type="STRING" id="1048205.AB852_04925"/>
<gene>
    <name evidence="2" type="ORF">AB852_04925</name>
</gene>